<dbReference type="Gene3D" id="1.25.10.10">
    <property type="entry name" value="Leucine-rich Repeat Variant"/>
    <property type="match status" value="1"/>
</dbReference>
<evidence type="ECO:0000256" key="3">
    <source>
        <dbReference type="ARBA" id="ARBA00022927"/>
    </source>
</evidence>
<dbReference type="GO" id="GO:0006886">
    <property type="term" value="P:intracellular protein transport"/>
    <property type="evidence" value="ECO:0007669"/>
    <property type="project" value="InterPro"/>
</dbReference>
<evidence type="ECO:0000313" key="8">
    <source>
        <dbReference type="Proteomes" id="UP000597762"/>
    </source>
</evidence>
<evidence type="ECO:0000256" key="5">
    <source>
        <dbReference type="SAM" id="MobiDB-lite"/>
    </source>
</evidence>
<evidence type="ECO:0000256" key="1">
    <source>
        <dbReference type="ARBA" id="ARBA00004308"/>
    </source>
</evidence>
<feature type="compositionally biased region" description="Polar residues" evidence="5">
    <location>
        <begin position="801"/>
        <end position="814"/>
    </location>
</feature>
<dbReference type="InterPro" id="IPR011989">
    <property type="entry name" value="ARM-like"/>
</dbReference>
<evidence type="ECO:0000256" key="2">
    <source>
        <dbReference type="ARBA" id="ARBA00022448"/>
    </source>
</evidence>
<keyword evidence="3" id="KW-0653">Protein transport</keyword>
<dbReference type="InterPro" id="IPR028269">
    <property type="entry name" value="AP4E1_C"/>
</dbReference>
<evidence type="ECO:0000259" key="6">
    <source>
        <dbReference type="SMART" id="SM01356"/>
    </source>
</evidence>
<evidence type="ECO:0000256" key="4">
    <source>
        <dbReference type="ARBA" id="ARBA00023136"/>
    </source>
</evidence>
<sequence length="1156" mass="129670">MVSGGHQYGAFVSRGFHSLVRNVDYARSVAKEQHIIQKELTLIQQRLAQPDISVQQIRDYLTRLIFCHMIGYDVSCGYIHAVKLAQQGTGWMKWIGYLSSGILLHEDHELVVLLINTILKDLRSTNILDNCIALSAVSRLANTEMIPLVLPVVEEKLIHSRPSVRKKAVAALFNIWRKNPDLVPQVPKKFSEALCDKDPSVVSVSLNLYHMLIKENPSQYKNLGTPFLNILQQILKRKLPPDYDYHSIPNPWMQISLLRLLTLLGADDKNFSLTVYPVLKEVLQRANMKENIAFAIIYECILTISRIVPDPDLLEEASRAVGKFLRSSNQNLKYLGMKALTSLVVVAPHYAVDYQMIVMECLENPDAAIQRKTLELMYQMANPVNIDVISRNLLNGEKWYVETINQLLEVTNGNVPDEIVYRLLNVIDNASKDDKEFAQFVCTSYTAYLKKEVLPNTLIQVAVWVLGENPAEVIQAIPPNDLLELFFKHAFAKGTSDNTHSWIWMAITKLLHSLAVSPELVHCFLTSLPLMSMSSETQQRFQELMNLVKLCQSRFKDSTSEFDMCETYQQMQRDSELDFTLSFVDDFVSESLENGAQPYKCRQQRIQVPLDNCQFFGGLEYGSYHTPSASLWDSEMIQSQDKEVNIGTNESTETPSTLQRLALKGVKQVWSKDGLIEETSEKNNLPEKDANSCSNKTSMIKSGSSSSKDSKLDSSVDSVEKQERDELASALFAGLPAKVNPATSTDDLNEASQDEMSTTFVCNPKFGHVQFSSPIDQLSRLRTEKTENSFDWHTLRSSQAASSFGQLDTNTDEMTSNEASATVETSTSPSSSSHLLSPVSADSKISSLYSDFYVSANKATLSLGAVEEPLDSMDEEFYEAIPAKATDPPSRLETDYVYLDTPLPAQPAQPSVIVEEENPEDIPLSVFAPLAILDNLILQFCKMHTTSGLCVILFLDNRTADALPTDYTISLECSECLMPSVETEAASIKWSKTDVAGFQGHIPKTGATFPIYSKVYLQPTEIQTDILSIQGLIQLTEQNFESQSSIQFSIPLIWIDFARPHILTLEEFTESWLKFSHSEKVTIQQAESQSLGTFISRLCQIIPAHCIYYKDGEALLSGQFIGSVIYLLHMKLVAKTVTVLLKADKDVLNILTRYLT</sequence>
<dbReference type="Pfam" id="PF01602">
    <property type="entry name" value="Adaptin_N"/>
    <property type="match status" value="1"/>
</dbReference>
<keyword evidence="4" id="KW-0472">Membrane</keyword>
<accession>A0A812BP34</accession>
<dbReference type="InterPro" id="IPR050840">
    <property type="entry name" value="Adaptor_Complx_Large_Subunit"/>
</dbReference>
<name>A0A812BP34_ACAPH</name>
<feature type="region of interest" description="Disordered" evidence="5">
    <location>
        <begin position="801"/>
        <end position="838"/>
    </location>
</feature>
<proteinExistence type="predicted"/>
<comment type="caution">
    <text evidence="7">The sequence shown here is derived from an EMBL/GenBank/DDBJ whole genome shotgun (WGS) entry which is preliminary data.</text>
</comment>
<feature type="compositionally biased region" description="Low complexity" evidence="5">
    <location>
        <begin position="694"/>
        <end position="707"/>
    </location>
</feature>
<feature type="region of interest" description="Disordered" evidence="5">
    <location>
        <begin position="677"/>
        <end position="723"/>
    </location>
</feature>
<feature type="domain" description="AP-4 complex subunit epsilon-1 C-terminal" evidence="6">
    <location>
        <begin position="1059"/>
        <end position="1156"/>
    </location>
</feature>
<feature type="compositionally biased region" description="Low complexity" evidence="5">
    <location>
        <begin position="816"/>
        <end position="838"/>
    </location>
</feature>
<organism evidence="7 8">
    <name type="scientific">Acanthosepion pharaonis</name>
    <name type="common">Pharaoh cuttlefish</name>
    <name type="synonym">Sepia pharaonis</name>
    <dbReference type="NCBI Taxonomy" id="158019"/>
    <lineage>
        <taxon>Eukaryota</taxon>
        <taxon>Metazoa</taxon>
        <taxon>Spiralia</taxon>
        <taxon>Lophotrochozoa</taxon>
        <taxon>Mollusca</taxon>
        <taxon>Cephalopoda</taxon>
        <taxon>Coleoidea</taxon>
        <taxon>Decapodiformes</taxon>
        <taxon>Sepiida</taxon>
        <taxon>Sepiina</taxon>
        <taxon>Sepiidae</taxon>
        <taxon>Acanthosepion</taxon>
    </lineage>
</organism>
<reference evidence="7" key="1">
    <citation type="submission" date="2021-01" db="EMBL/GenBank/DDBJ databases">
        <authorList>
            <person name="Li R."/>
            <person name="Bekaert M."/>
        </authorList>
    </citation>
    <scope>NUCLEOTIDE SEQUENCE</scope>
    <source>
        <strain evidence="7">Farmed</strain>
    </source>
</reference>
<keyword evidence="8" id="KW-1185">Reference proteome</keyword>
<feature type="compositionally biased region" description="Basic and acidic residues" evidence="5">
    <location>
        <begin position="708"/>
        <end position="723"/>
    </location>
</feature>
<comment type="subcellular location">
    <subcellularLocation>
        <location evidence="1">Endomembrane system</location>
    </subcellularLocation>
</comment>
<dbReference type="GO" id="GO:0016192">
    <property type="term" value="P:vesicle-mediated transport"/>
    <property type="evidence" value="ECO:0007669"/>
    <property type="project" value="InterPro"/>
</dbReference>
<keyword evidence="2" id="KW-0813">Transport</keyword>
<dbReference type="GO" id="GO:0030117">
    <property type="term" value="C:membrane coat"/>
    <property type="evidence" value="ECO:0007669"/>
    <property type="project" value="InterPro"/>
</dbReference>
<dbReference type="EMBL" id="CAHIKZ030000742">
    <property type="protein sequence ID" value="CAE1236435.1"/>
    <property type="molecule type" value="Genomic_DNA"/>
</dbReference>
<dbReference type="PANTHER" id="PTHR22780">
    <property type="entry name" value="ADAPTIN, ALPHA/GAMMA/EPSILON"/>
    <property type="match status" value="1"/>
</dbReference>
<dbReference type="GO" id="GO:0012505">
    <property type="term" value="C:endomembrane system"/>
    <property type="evidence" value="ECO:0007669"/>
    <property type="project" value="UniProtKB-SubCell"/>
</dbReference>
<dbReference type="InterPro" id="IPR016024">
    <property type="entry name" value="ARM-type_fold"/>
</dbReference>
<feature type="compositionally biased region" description="Basic and acidic residues" evidence="5">
    <location>
        <begin position="679"/>
        <end position="690"/>
    </location>
</feature>
<dbReference type="SMART" id="SM01356">
    <property type="entry name" value="AP4E_app_platf"/>
    <property type="match status" value="1"/>
</dbReference>
<dbReference type="OrthoDB" id="29308at2759"/>
<gene>
    <name evidence="7" type="ORF">SPHA_20216</name>
</gene>
<dbReference type="SUPFAM" id="SSF48371">
    <property type="entry name" value="ARM repeat"/>
    <property type="match status" value="1"/>
</dbReference>
<evidence type="ECO:0000313" key="7">
    <source>
        <dbReference type="EMBL" id="CAE1236435.1"/>
    </source>
</evidence>
<dbReference type="Pfam" id="PF14807">
    <property type="entry name" value="AP4E_app_platf"/>
    <property type="match status" value="1"/>
</dbReference>
<dbReference type="Proteomes" id="UP000597762">
    <property type="component" value="Unassembled WGS sequence"/>
</dbReference>
<dbReference type="AlphaFoldDB" id="A0A812BP34"/>
<dbReference type="InterPro" id="IPR002553">
    <property type="entry name" value="Clathrin/coatomer_adapt-like_N"/>
</dbReference>
<protein>
    <submittedName>
        <fullName evidence="7">AP4E1</fullName>
    </submittedName>
</protein>